<keyword evidence="2" id="KW-0732">Signal</keyword>
<evidence type="ECO:0000256" key="2">
    <source>
        <dbReference type="SAM" id="SignalP"/>
    </source>
</evidence>
<keyword evidence="1" id="KW-0040">ANK repeat</keyword>
<feature type="repeat" description="ANK" evidence="1">
    <location>
        <begin position="22"/>
        <end position="54"/>
    </location>
</feature>
<feature type="repeat" description="ANK" evidence="1">
    <location>
        <begin position="88"/>
        <end position="120"/>
    </location>
</feature>
<evidence type="ECO:0000256" key="1">
    <source>
        <dbReference type="PROSITE-ProRule" id="PRU00023"/>
    </source>
</evidence>
<comment type="caution">
    <text evidence="4">The sequence shown here is derived from an EMBL/GenBank/DDBJ whole genome shotgun (WGS) entry which is preliminary data.</text>
</comment>
<feature type="domain" description="Beta-lactamase-related" evidence="3">
    <location>
        <begin position="223"/>
        <end position="493"/>
    </location>
</feature>
<evidence type="ECO:0000259" key="3">
    <source>
        <dbReference type="Pfam" id="PF00144"/>
    </source>
</evidence>
<dbReference type="InterPro" id="IPR036770">
    <property type="entry name" value="Ankyrin_rpt-contain_sf"/>
</dbReference>
<reference evidence="4 5" key="1">
    <citation type="submission" date="2017-10" db="EMBL/GenBank/DDBJ databases">
        <title>Sedimentibacterium mangrovi gen. nov., sp. nov., a novel member of family Phyllobacteriacea isolated from mangrove sediment.</title>
        <authorList>
            <person name="Liao H."/>
            <person name="Tian Y."/>
        </authorList>
    </citation>
    <scope>NUCLEOTIDE SEQUENCE [LARGE SCALE GENOMIC DNA]</scope>
    <source>
        <strain evidence="4 5">X9-2-2</strain>
    </source>
</reference>
<feature type="chain" id="PRO_5013874732" description="Beta-lactamase-related domain-containing protein" evidence="2">
    <location>
        <begin position="23"/>
        <end position="529"/>
    </location>
</feature>
<dbReference type="InterPro" id="IPR001466">
    <property type="entry name" value="Beta-lactam-related"/>
</dbReference>
<dbReference type="SMART" id="SM00248">
    <property type="entry name" value="ANK"/>
    <property type="match status" value="3"/>
</dbReference>
<dbReference type="InterPro" id="IPR012338">
    <property type="entry name" value="Beta-lactam/transpept-like"/>
</dbReference>
<dbReference type="Proteomes" id="UP000221168">
    <property type="component" value="Unassembled WGS sequence"/>
</dbReference>
<dbReference type="Gene3D" id="1.25.40.20">
    <property type="entry name" value="Ankyrin repeat-containing domain"/>
    <property type="match status" value="2"/>
</dbReference>
<dbReference type="AlphaFoldDB" id="A0A2G1QPJ6"/>
<dbReference type="Pfam" id="PF12796">
    <property type="entry name" value="Ank_2"/>
    <property type="match status" value="1"/>
</dbReference>
<dbReference type="OrthoDB" id="9814204at2"/>
<dbReference type="Pfam" id="PF00144">
    <property type="entry name" value="Beta-lactamase"/>
    <property type="match status" value="1"/>
</dbReference>
<feature type="signal peptide" evidence="2">
    <location>
        <begin position="1"/>
        <end position="22"/>
    </location>
</feature>
<evidence type="ECO:0000313" key="5">
    <source>
        <dbReference type="Proteomes" id="UP000221168"/>
    </source>
</evidence>
<dbReference type="SUPFAM" id="SSF48403">
    <property type="entry name" value="Ankyrin repeat"/>
    <property type="match status" value="1"/>
</dbReference>
<dbReference type="Gene3D" id="3.40.710.10">
    <property type="entry name" value="DD-peptidase/beta-lactamase superfamily"/>
    <property type="match status" value="1"/>
</dbReference>
<dbReference type="InterPro" id="IPR050789">
    <property type="entry name" value="Diverse_Enzym_Activities"/>
</dbReference>
<feature type="repeat" description="ANK" evidence="1">
    <location>
        <begin position="55"/>
        <end position="87"/>
    </location>
</feature>
<gene>
    <name evidence="4" type="ORF">CSC94_10115</name>
</gene>
<name>A0A2G1QPJ6_9HYPH</name>
<dbReference type="InterPro" id="IPR002110">
    <property type="entry name" value="Ankyrin_rpt"/>
</dbReference>
<dbReference type="PANTHER" id="PTHR43283">
    <property type="entry name" value="BETA-LACTAMASE-RELATED"/>
    <property type="match status" value="1"/>
</dbReference>
<dbReference type="Pfam" id="PF00023">
    <property type="entry name" value="Ank"/>
    <property type="match status" value="1"/>
</dbReference>
<dbReference type="PROSITE" id="PS50088">
    <property type="entry name" value="ANK_REPEAT"/>
    <property type="match status" value="3"/>
</dbReference>
<evidence type="ECO:0000313" key="4">
    <source>
        <dbReference type="EMBL" id="PHP67380.1"/>
    </source>
</evidence>
<protein>
    <recommendedName>
        <fullName evidence="3">Beta-lactamase-related domain-containing protein</fullName>
    </recommendedName>
</protein>
<proteinExistence type="predicted"/>
<sequence length="529" mass="57088">MTFLSRILAIALVCLFPTVGPAASQSLHAAILQGHADEVRRMLDSGSDINSADAYGSTPLTVAATFGRTEIARMLIAAGANLEATDGQGSAPLHIAAFLGRTEIVTALLAGGADRYQRNGDGSSALDIAAADFDDDLPVYAGLGNALKPLGLVLDLPRIRAARQTIAAMLAPTSEMLADVRFDPVVRAGDWPVASPQEAGLDRQAMAALYLEASHLANLWGLLVIRDGTLVGEAYFHEGGIEQASTRHSITKSFLSALYGIAVEKGCAPDLDAPLLSQFPEMTDAVRDDRKRAITFRQMLKMRAGFPMEINSPQHHDALFMSGKWNWIGHIADFPLLGDPGTRFGYSNLTSQLLAIALARACDTDLEPFARQNLFEPIGATLANWTKGPLGYRIGWGEMSIPARSMARFGQLYLDGGTWKSRQVVPADWVRSSLASYTQNAWTTPKLGRYLRDIGYGYQWWSARAGQQDIHFAWGHGGQLIALVPALGMVVVTTADPQLGLDPIRDPGWERELAIINVVGHYISGLPKG</sequence>
<keyword evidence="5" id="KW-1185">Reference proteome</keyword>
<dbReference type="PROSITE" id="PS50297">
    <property type="entry name" value="ANK_REP_REGION"/>
    <property type="match status" value="3"/>
</dbReference>
<dbReference type="EMBL" id="PDVP01000004">
    <property type="protein sequence ID" value="PHP67380.1"/>
    <property type="molecule type" value="Genomic_DNA"/>
</dbReference>
<dbReference type="RefSeq" id="WP_099306207.1">
    <property type="nucleotide sequence ID" value="NZ_PDVP01000004.1"/>
</dbReference>
<organism evidence="4 5">
    <name type="scientific">Zhengella mangrovi</name>
    <dbReference type="NCBI Taxonomy" id="1982044"/>
    <lineage>
        <taxon>Bacteria</taxon>
        <taxon>Pseudomonadati</taxon>
        <taxon>Pseudomonadota</taxon>
        <taxon>Alphaproteobacteria</taxon>
        <taxon>Hyphomicrobiales</taxon>
        <taxon>Notoacmeibacteraceae</taxon>
        <taxon>Zhengella</taxon>
    </lineage>
</organism>
<dbReference type="SUPFAM" id="SSF56601">
    <property type="entry name" value="beta-lactamase/transpeptidase-like"/>
    <property type="match status" value="1"/>
</dbReference>
<dbReference type="PANTHER" id="PTHR43283:SF7">
    <property type="entry name" value="BETA-LACTAMASE-RELATED DOMAIN-CONTAINING PROTEIN"/>
    <property type="match status" value="1"/>
</dbReference>
<accession>A0A2G1QPJ6</accession>